<proteinExistence type="predicted"/>
<organism evidence="2 3">
    <name type="scientific">Ogataea polymorpha</name>
    <dbReference type="NCBI Taxonomy" id="460523"/>
    <lineage>
        <taxon>Eukaryota</taxon>
        <taxon>Fungi</taxon>
        <taxon>Dikarya</taxon>
        <taxon>Ascomycota</taxon>
        <taxon>Saccharomycotina</taxon>
        <taxon>Pichiomycetes</taxon>
        <taxon>Pichiales</taxon>
        <taxon>Pichiaceae</taxon>
        <taxon>Ogataea</taxon>
    </lineage>
</organism>
<comment type="caution">
    <text evidence="2">The sequence shown here is derived from an EMBL/GenBank/DDBJ whole genome shotgun (WGS) entry which is preliminary data.</text>
</comment>
<reference evidence="2" key="2">
    <citation type="submission" date="2021-01" db="EMBL/GenBank/DDBJ databases">
        <authorList>
            <person name="Schikora-Tamarit M.A."/>
        </authorList>
    </citation>
    <scope>NUCLEOTIDE SEQUENCE</scope>
    <source>
        <strain evidence="2">NCAIM Y.01608</strain>
    </source>
</reference>
<dbReference type="Proteomes" id="UP000788993">
    <property type="component" value="Unassembled WGS sequence"/>
</dbReference>
<protein>
    <submittedName>
        <fullName evidence="2">Uncharacterized protein</fullName>
    </submittedName>
</protein>
<feature type="region of interest" description="Disordered" evidence="1">
    <location>
        <begin position="83"/>
        <end position="129"/>
    </location>
</feature>
<gene>
    <name evidence="2" type="ORF">OGATHE_001314</name>
</gene>
<accession>A0A9P8PSV6</accession>
<dbReference type="AlphaFoldDB" id="A0A9P8PSV6"/>
<reference evidence="2" key="1">
    <citation type="journal article" date="2021" name="Open Biol.">
        <title>Shared evolutionary footprints suggest mitochondrial oxidative damage underlies multiple complex I losses in fungi.</title>
        <authorList>
            <person name="Schikora-Tamarit M.A."/>
            <person name="Marcet-Houben M."/>
            <person name="Nosek J."/>
            <person name="Gabaldon T."/>
        </authorList>
    </citation>
    <scope>NUCLEOTIDE SEQUENCE</scope>
    <source>
        <strain evidence="2">NCAIM Y.01608</strain>
    </source>
</reference>
<evidence type="ECO:0000256" key="1">
    <source>
        <dbReference type="SAM" id="MobiDB-lite"/>
    </source>
</evidence>
<sequence length="129" mass="14012">MRRRSDSEPLLAAGNGREVDGLDVDLVLVQQDVGRLFGLAGVANQQRNDVGRVRDDRNAQLLKLLLDVSDVLLLVDSVHQVLSHDSDGRGGAGHQCRRQSGGEDEAWSKRPDPVDHLGRRSNVAANGTK</sequence>
<evidence type="ECO:0000313" key="2">
    <source>
        <dbReference type="EMBL" id="KAH3676824.1"/>
    </source>
</evidence>
<name>A0A9P8PSV6_9ASCO</name>
<feature type="compositionally biased region" description="Basic and acidic residues" evidence="1">
    <location>
        <begin position="106"/>
        <end position="118"/>
    </location>
</feature>
<evidence type="ECO:0000313" key="3">
    <source>
        <dbReference type="Proteomes" id="UP000788993"/>
    </source>
</evidence>
<keyword evidence="3" id="KW-1185">Reference proteome</keyword>
<dbReference type="EMBL" id="JAEUBD010000146">
    <property type="protein sequence ID" value="KAH3676824.1"/>
    <property type="molecule type" value="Genomic_DNA"/>
</dbReference>